<protein>
    <submittedName>
        <fullName evidence="1">Uncharacterized protein</fullName>
    </submittedName>
</protein>
<dbReference type="EMBL" id="JBBWWQ010000011">
    <property type="protein sequence ID" value="KAK8935327.1"/>
    <property type="molecule type" value="Genomic_DNA"/>
</dbReference>
<comment type="caution">
    <text evidence="1">The sequence shown here is derived from an EMBL/GenBank/DDBJ whole genome shotgun (WGS) entry which is preliminary data.</text>
</comment>
<dbReference type="Proteomes" id="UP001418222">
    <property type="component" value="Unassembled WGS sequence"/>
</dbReference>
<dbReference type="AlphaFoldDB" id="A0AAP0G396"/>
<keyword evidence="2" id="KW-1185">Reference proteome</keyword>
<organism evidence="1 2">
    <name type="scientific">Platanthera zijinensis</name>
    <dbReference type="NCBI Taxonomy" id="2320716"/>
    <lineage>
        <taxon>Eukaryota</taxon>
        <taxon>Viridiplantae</taxon>
        <taxon>Streptophyta</taxon>
        <taxon>Embryophyta</taxon>
        <taxon>Tracheophyta</taxon>
        <taxon>Spermatophyta</taxon>
        <taxon>Magnoliopsida</taxon>
        <taxon>Liliopsida</taxon>
        <taxon>Asparagales</taxon>
        <taxon>Orchidaceae</taxon>
        <taxon>Orchidoideae</taxon>
        <taxon>Orchideae</taxon>
        <taxon>Orchidinae</taxon>
        <taxon>Platanthera</taxon>
    </lineage>
</organism>
<accession>A0AAP0G396</accession>
<proteinExistence type="predicted"/>
<evidence type="ECO:0000313" key="2">
    <source>
        <dbReference type="Proteomes" id="UP001418222"/>
    </source>
</evidence>
<evidence type="ECO:0000313" key="1">
    <source>
        <dbReference type="EMBL" id="KAK8935327.1"/>
    </source>
</evidence>
<sequence>MASQIPYPRSATEAFTIFTNREGCGLFLHDRRTAAAQEILIYNIDEAGDGENRERENRQGLSPTIVILPCDLCSSRQDDDSGDLHDGVSTPALSSFKTHLLFQIRAPFLSRRLAIGY</sequence>
<gene>
    <name evidence="1" type="ORF">KSP39_PZI013083</name>
</gene>
<reference evidence="1 2" key="1">
    <citation type="journal article" date="2022" name="Nat. Plants">
        <title>Genomes of leafy and leafless Platanthera orchids illuminate the evolution of mycoheterotrophy.</title>
        <authorList>
            <person name="Li M.H."/>
            <person name="Liu K.W."/>
            <person name="Li Z."/>
            <person name="Lu H.C."/>
            <person name="Ye Q.L."/>
            <person name="Zhang D."/>
            <person name="Wang J.Y."/>
            <person name="Li Y.F."/>
            <person name="Zhong Z.M."/>
            <person name="Liu X."/>
            <person name="Yu X."/>
            <person name="Liu D.K."/>
            <person name="Tu X.D."/>
            <person name="Liu B."/>
            <person name="Hao Y."/>
            <person name="Liao X.Y."/>
            <person name="Jiang Y.T."/>
            <person name="Sun W.H."/>
            <person name="Chen J."/>
            <person name="Chen Y.Q."/>
            <person name="Ai Y."/>
            <person name="Zhai J.W."/>
            <person name="Wu S.S."/>
            <person name="Zhou Z."/>
            <person name="Hsiao Y.Y."/>
            <person name="Wu W.L."/>
            <person name="Chen Y.Y."/>
            <person name="Lin Y.F."/>
            <person name="Hsu J.L."/>
            <person name="Li C.Y."/>
            <person name="Wang Z.W."/>
            <person name="Zhao X."/>
            <person name="Zhong W.Y."/>
            <person name="Ma X.K."/>
            <person name="Ma L."/>
            <person name="Huang J."/>
            <person name="Chen G.Z."/>
            <person name="Huang M.Z."/>
            <person name="Huang L."/>
            <person name="Peng D.H."/>
            <person name="Luo Y.B."/>
            <person name="Zou S.Q."/>
            <person name="Chen S.P."/>
            <person name="Lan S."/>
            <person name="Tsai W.C."/>
            <person name="Van de Peer Y."/>
            <person name="Liu Z.J."/>
        </authorList>
    </citation>
    <scope>NUCLEOTIDE SEQUENCE [LARGE SCALE GENOMIC DNA]</scope>
    <source>
        <strain evidence="1">Lor287</strain>
    </source>
</reference>
<name>A0AAP0G396_9ASPA</name>